<evidence type="ECO:0000256" key="8">
    <source>
        <dbReference type="SAM" id="Coils"/>
    </source>
</evidence>
<dbReference type="AlphaFoldDB" id="A0A2T4PW14"/>
<dbReference type="PANTHER" id="PTHR33164">
    <property type="entry name" value="TRANSCRIPTIONAL REGULATOR, MARR FAMILY"/>
    <property type="match status" value="1"/>
</dbReference>
<dbReference type="GO" id="GO:0006950">
    <property type="term" value="P:response to stress"/>
    <property type="evidence" value="ECO:0007669"/>
    <property type="project" value="TreeGrafter"/>
</dbReference>
<sequence>MPDNLNIQNQLCFNLYNAQRQVNRYYSNKIFKEYQITYPQYLVLTVLWETAPVNVKKLVTELALDTGTVSPLLKRMENLELIKRERSELDQREVFVHLTEKSEQMREHLHHASHLIQDVSELSDEESQQLNNLLQKLINNVDKINQEK</sequence>
<keyword evidence="4" id="KW-0843">Virulence</keyword>
<evidence type="ECO:0000256" key="4">
    <source>
        <dbReference type="ARBA" id="ARBA00023026"/>
    </source>
</evidence>
<feature type="coiled-coil region" evidence="8">
    <location>
        <begin position="116"/>
        <end position="147"/>
    </location>
</feature>
<proteinExistence type="predicted"/>
<dbReference type="EMBL" id="CP069486">
    <property type="protein sequence ID" value="QRO85550.1"/>
    <property type="molecule type" value="Genomic_DNA"/>
</dbReference>
<evidence type="ECO:0000256" key="6">
    <source>
        <dbReference type="ARBA" id="ARBA00023163"/>
    </source>
</evidence>
<dbReference type="InterPro" id="IPR036390">
    <property type="entry name" value="WH_DNA-bd_sf"/>
</dbReference>
<evidence type="ECO:0000313" key="12">
    <source>
        <dbReference type="Proteomes" id="UP000241209"/>
    </source>
</evidence>
<dbReference type="SUPFAM" id="SSF46785">
    <property type="entry name" value="Winged helix' DNA-binding domain"/>
    <property type="match status" value="1"/>
</dbReference>
<dbReference type="GeneID" id="64115629"/>
<evidence type="ECO:0000256" key="5">
    <source>
        <dbReference type="ARBA" id="ARBA00023125"/>
    </source>
</evidence>
<keyword evidence="6" id="KW-0804">Transcription</keyword>
<dbReference type="InterPro" id="IPR000835">
    <property type="entry name" value="HTH_MarR-typ"/>
</dbReference>
<reference evidence="10 12" key="1">
    <citation type="journal article" date="2016" name="Front. Microbiol.">
        <title>Comprehensive Phylogenetic Analysis of Bovine Non-aureus Staphylococci Species Based on Whole-Genome Sequencing.</title>
        <authorList>
            <person name="Naushad S."/>
            <person name="Barkema H.W."/>
            <person name="Luby C."/>
            <person name="Condas L.A."/>
            <person name="Nobrega D.B."/>
            <person name="Carson D.A."/>
            <person name="De Buck J."/>
        </authorList>
    </citation>
    <scope>NUCLEOTIDE SEQUENCE [LARGE SCALE GENOMIC DNA]</scope>
    <source>
        <strain evidence="10 12">SNUC 2204</strain>
    </source>
</reference>
<feature type="domain" description="HTH marR-type" evidence="9">
    <location>
        <begin position="8"/>
        <end position="139"/>
    </location>
</feature>
<dbReference type="InterPro" id="IPR055166">
    <property type="entry name" value="Transc_reg_Sar_Rot_HTH"/>
</dbReference>
<organism evidence="10 12">
    <name type="scientific">Mammaliicoccus vitulinus</name>
    <dbReference type="NCBI Taxonomy" id="71237"/>
    <lineage>
        <taxon>Bacteria</taxon>
        <taxon>Bacillati</taxon>
        <taxon>Bacillota</taxon>
        <taxon>Bacilli</taxon>
        <taxon>Bacillales</taxon>
        <taxon>Staphylococcaceae</taxon>
        <taxon>Mammaliicoccus</taxon>
    </lineage>
</organism>
<protein>
    <recommendedName>
        <fullName evidence="7">HTH-type transcriptional regulator MgrA</fullName>
    </recommendedName>
</protein>
<dbReference type="Pfam" id="PF22381">
    <property type="entry name" value="Staph_reg_Sar_Rot"/>
    <property type="match status" value="1"/>
</dbReference>
<keyword evidence="2" id="KW-0963">Cytoplasm</keyword>
<dbReference type="InterPro" id="IPR039422">
    <property type="entry name" value="MarR/SlyA-like"/>
</dbReference>
<keyword evidence="3" id="KW-0805">Transcription regulation</keyword>
<evidence type="ECO:0000313" key="13">
    <source>
        <dbReference type="Proteomes" id="UP000627155"/>
    </source>
</evidence>
<reference evidence="10" key="2">
    <citation type="submission" date="2018-03" db="EMBL/GenBank/DDBJ databases">
        <authorList>
            <person name="Keele B.F."/>
        </authorList>
    </citation>
    <scope>NUCLEOTIDE SEQUENCE</scope>
    <source>
        <strain evidence="10">SNUC 2204</strain>
    </source>
</reference>
<dbReference type="FunFam" id="1.10.10.10:FF:000163">
    <property type="entry name" value="MarR family transcriptional regulator"/>
    <property type="match status" value="1"/>
</dbReference>
<dbReference type="STRING" id="1167632.GCA_000286335_02286"/>
<evidence type="ECO:0000256" key="7">
    <source>
        <dbReference type="ARBA" id="ARBA00040307"/>
    </source>
</evidence>
<evidence type="ECO:0000259" key="9">
    <source>
        <dbReference type="PROSITE" id="PS50995"/>
    </source>
</evidence>
<dbReference type="OrthoDB" id="9806864at2"/>
<dbReference type="GO" id="GO:0003677">
    <property type="term" value="F:DNA binding"/>
    <property type="evidence" value="ECO:0007669"/>
    <property type="project" value="UniProtKB-KW"/>
</dbReference>
<evidence type="ECO:0000256" key="1">
    <source>
        <dbReference type="ARBA" id="ARBA00004496"/>
    </source>
</evidence>
<dbReference type="InterPro" id="IPR036388">
    <property type="entry name" value="WH-like_DNA-bd_sf"/>
</dbReference>
<name>A0A2T4PW14_9STAP</name>
<dbReference type="PANTHER" id="PTHR33164:SF5">
    <property type="entry name" value="ORGANIC HYDROPEROXIDE RESISTANCE TRANSCRIPTIONAL REGULATOR"/>
    <property type="match status" value="1"/>
</dbReference>
<keyword evidence="5" id="KW-0238">DNA-binding</keyword>
<dbReference type="EMBL" id="PZFK01000004">
    <property type="protein sequence ID" value="PTI30586.1"/>
    <property type="molecule type" value="Genomic_DNA"/>
</dbReference>
<dbReference type="InterPro" id="IPR023187">
    <property type="entry name" value="Tscrpt_reg_MarR-type_CS"/>
</dbReference>
<dbReference type="GO" id="GO:0003700">
    <property type="term" value="F:DNA-binding transcription factor activity"/>
    <property type="evidence" value="ECO:0007669"/>
    <property type="project" value="InterPro"/>
</dbReference>
<dbReference type="PROSITE" id="PS50995">
    <property type="entry name" value="HTH_MARR_2"/>
    <property type="match status" value="1"/>
</dbReference>
<dbReference type="Proteomes" id="UP000627155">
    <property type="component" value="Chromosome"/>
</dbReference>
<accession>A0A2T4PW14</accession>
<comment type="subcellular location">
    <subcellularLocation>
        <location evidence="1">Cytoplasm</location>
    </subcellularLocation>
</comment>
<dbReference type="Gene3D" id="1.10.10.10">
    <property type="entry name" value="Winged helix-like DNA-binding domain superfamily/Winged helix DNA-binding domain"/>
    <property type="match status" value="1"/>
</dbReference>
<reference evidence="11 13" key="3">
    <citation type="submission" date="2021-02" db="EMBL/GenBank/DDBJ databases">
        <title>FDA dAtabase for Regulatory Grade micrObial Sequences (FDA-ARGOS): Supporting development and validation of Infectious Disease Dx tests.</title>
        <authorList>
            <person name="Sproer C."/>
            <person name="Gronow S."/>
            <person name="Severitt S."/>
            <person name="Schroder I."/>
            <person name="Tallon L."/>
            <person name="Sadzewicz L."/>
            <person name="Zhao X."/>
            <person name="Boylan J."/>
            <person name="Ott S."/>
            <person name="Bowen H."/>
            <person name="Vavikolanu K."/>
            <person name="Mehta A."/>
            <person name="Aluvathingal J."/>
            <person name="Nadendla S."/>
            <person name="Lowell S."/>
            <person name="Myers T."/>
            <person name="Yan Y."/>
            <person name="Sichtig H."/>
        </authorList>
    </citation>
    <scope>NUCLEOTIDE SEQUENCE [LARGE SCALE GENOMIC DNA]</scope>
    <source>
        <strain evidence="11 13">FDAARGOS_1207</strain>
    </source>
</reference>
<dbReference type="SMART" id="SM00347">
    <property type="entry name" value="HTH_MARR"/>
    <property type="match status" value="1"/>
</dbReference>
<gene>
    <name evidence="10" type="ORF">BU072_02530</name>
    <name evidence="11" type="ORF">I6J37_02255</name>
</gene>
<evidence type="ECO:0000313" key="11">
    <source>
        <dbReference type="EMBL" id="QRO85550.1"/>
    </source>
</evidence>
<evidence type="ECO:0000256" key="2">
    <source>
        <dbReference type="ARBA" id="ARBA00022490"/>
    </source>
</evidence>
<dbReference type="Proteomes" id="UP000241209">
    <property type="component" value="Unassembled WGS sequence"/>
</dbReference>
<keyword evidence="13" id="KW-1185">Reference proteome</keyword>
<evidence type="ECO:0000256" key="3">
    <source>
        <dbReference type="ARBA" id="ARBA00023015"/>
    </source>
</evidence>
<dbReference type="RefSeq" id="WP_016912955.1">
    <property type="nucleotide sequence ID" value="NZ_BMDF01000013.1"/>
</dbReference>
<evidence type="ECO:0000313" key="10">
    <source>
        <dbReference type="EMBL" id="PTI30586.1"/>
    </source>
</evidence>
<dbReference type="GO" id="GO:0005737">
    <property type="term" value="C:cytoplasm"/>
    <property type="evidence" value="ECO:0007669"/>
    <property type="project" value="UniProtKB-SubCell"/>
</dbReference>
<dbReference type="PROSITE" id="PS01117">
    <property type="entry name" value="HTH_MARR_1"/>
    <property type="match status" value="1"/>
</dbReference>
<keyword evidence="8" id="KW-0175">Coiled coil</keyword>